<sequence>MILIVGGAWYAYVAFSTDDDTPDTPLAQIPLTFDDQMAMANLACDGHASVDEKKVIACRTCPQGSDFVGASSGPDAGWSNSGVLTGSFTAPGMDEALMRASGCESHANNMGGDFLFRRDGSKWSLVRYAKSAIADDKCLKSLWGEGRDAVICQNGDMHQGFASSGVQLMTFDTTPPTTVIDTDTYRKVNFVVAEDGSANCGFPLGNPQQTMQFDRVDRAYLVPTNTNRPSVIVKVTLARAKPGKSGVATCPAVQPESYTVTWKNLGDHFEAAEGYVGLAARAQDPCCDLMVASRVEPIHY</sequence>
<proteinExistence type="predicted"/>
<gene>
    <name evidence="1" type="ORF">SAMN05444167_1691</name>
</gene>
<reference evidence="1 2" key="1">
    <citation type="submission" date="2016-10" db="EMBL/GenBank/DDBJ databases">
        <authorList>
            <person name="de Groot N.N."/>
        </authorList>
    </citation>
    <scope>NUCLEOTIDE SEQUENCE [LARGE SCALE GENOMIC DNA]</scope>
    <source>
        <strain evidence="1 2">GAS232</strain>
    </source>
</reference>
<name>A0A1G7J4Z4_9BACT</name>
<protein>
    <submittedName>
        <fullName evidence="1">Uncharacterized protein</fullName>
    </submittedName>
</protein>
<evidence type="ECO:0000313" key="2">
    <source>
        <dbReference type="Proteomes" id="UP000182427"/>
    </source>
</evidence>
<keyword evidence="2" id="KW-1185">Reference proteome</keyword>
<dbReference type="Proteomes" id="UP000182427">
    <property type="component" value="Chromosome I"/>
</dbReference>
<dbReference type="EMBL" id="LT629690">
    <property type="protein sequence ID" value="SDF19951.1"/>
    <property type="molecule type" value="Genomic_DNA"/>
</dbReference>
<dbReference type="AlphaFoldDB" id="A0A1G7J4Z4"/>
<accession>A0A1G7J4Z4</accession>
<organism evidence="1 2">
    <name type="scientific">Terriglobus roseus</name>
    <dbReference type="NCBI Taxonomy" id="392734"/>
    <lineage>
        <taxon>Bacteria</taxon>
        <taxon>Pseudomonadati</taxon>
        <taxon>Acidobacteriota</taxon>
        <taxon>Terriglobia</taxon>
        <taxon>Terriglobales</taxon>
        <taxon>Acidobacteriaceae</taxon>
        <taxon>Terriglobus</taxon>
    </lineage>
</organism>
<evidence type="ECO:0000313" key="1">
    <source>
        <dbReference type="EMBL" id="SDF19951.1"/>
    </source>
</evidence>